<gene>
    <name evidence="5" type="primary">xseA</name>
    <name evidence="9" type="ORF">INR99_04005</name>
</gene>
<evidence type="ECO:0000256" key="5">
    <source>
        <dbReference type="HAMAP-Rule" id="MF_00378"/>
    </source>
</evidence>
<dbReference type="Pfam" id="PF13742">
    <property type="entry name" value="tRNA_anti_2"/>
    <property type="match status" value="1"/>
</dbReference>
<dbReference type="GO" id="GO:0009318">
    <property type="term" value="C:exodeoxyribonuclease VII complex"/>
    <property type="evidence" value="ECO:0007669"/>
    <property type="project" value="UniProtKB-UniRule"/>
</dbReference>
<keyword evidence="3 5" id="KW-0378">Hydrolase</keyword>
<dbReference type="PANTHER" id="PTHR30008">
    <property type="entry name" value="EXODEOXYRIBONUCLEASE 7 LARGE SUBUNIT"/>
    <property type="match status" value="1"/>
</dbReference>
<reference evidence="9 10" key="1">
    <citation type="submission" date="2020-10" db="EMBL/GenBank/DDBJ databases">
        <title>The genome sequence of Chitinilyticum litopenaei 4Y14.</title>
        <authorList>
            <person name="Liu Y."/>
        </authorList>
    </citation>
    <scope>NUCLEOTIDE SEQUENCE [LARGE SCALE GENOMIC DNA]</scope>
    <source>
        <strain evidence="9 10">4Y14</strain>
    </source>
</reference>
<evidence type="ECO:0000256" key="6">
    <source>
        <dbReference type="RuleBase" id="RU004355"/>
    </source>
</evidence>
<keyword evidence="10" id="KW-1185">Reference proteome</keyword>
<comment type="similarity">
    <text evidence="5 6">Belongs to the XseA family.</text>
</comment>
<dbReference type="PANTHER" id="PTHR30008:SF0">
    <property type="entry name" value="EXODEOXYRIBONUCLEASE 7 LARGE SUBUNIT"/>
    <property type="match status" value="1"/>
</dbReference>
<proteinExistence type="inferred from homology"/>
<keyword evidence="2 5" id="KW-0540">Nuclease</keyword>
<dbReference type="GO" id="GO:0008855">
    <property type="term" value="F:exodeoxyribonuclease VII activity"/>
    <property type="evidence" value="ECO:0007669"/>
    <property type="project" value="UniProtKB-UniRule"/>
</dbReference>
<comment type="function">
    <text evidence="5">Bidirectionally degrades single-stranded DNA into large acid-insoluble oligonucleotides, which are then degraded further into small acid-soluble oligonucleotides.</text>
</comment>
<comment type="subcellular location">
    <subcellularLocation>
        <location evidence="5 6">Cytoplasm</location>
    </subcellularLocation>
</comment>
<dbReference type="NCBIfam" id="TIGR00237">
    <property type="entry name" value="xseA"/>
    <property type="match status" value="1"/>
</dbReference>
<evidence type="ECO:0000256" key="2">
    <source>
        <dbReference type="ARBA" id="ARBA00022722"/>
    </source>
</evidence>
<dbReference type="CDD" id="cd04489">
    <property type="entry name" value="ExoVII_LU_OBF"/>
    <property type="match status" value="1"/>
</dbReference>
<evidence type="ECO:0000259" key="8">
    <source>
        <dbReference type="Pfam" id="PF13742"/>
    </source>
</evidence>
<dbReference type="Pfam" id="PF02601">
    <property type="entry name" value="Exonuc_VII_L"/>
    <property type="match status" value="1"/>
</dbReference>
<dbReference type="InterPro" id="IPR025824">
    <property type="entry name" value="OB-fold_nuc-bd_dom"/>
</dbReference>
<dbReference type="EC" id="3.1.11.6" evidence="5"/>
<dbReference type="GO" id="GO:0006308">
    <property type="term" value="P:DNA catabolic process"/>
    <property type="evidence" value="ECO:0007669"/>
    <property type="project" value="UniProtKB-UniRule"/>
</dbReference>
<dbReference type="InterPro" id="IPR003753">
    <property type="entry name" value="Exonuc_VII_L"/>
</dbReference>
<dbReference type="GO" id="GO:0003676">
    <property type="term" value="F:nucleic acid binding"/>
    <property type="evidence" value="ECO:0007669"/>
    <property type="project" value="InterPro"/>
</dbReference>
<accession>A0A8J7K7R8</accession>
<evidence type="ECO:0000259" key="7">
    <source>
        <dbReference type="Pfam" id="PF02601"/>
    </source>
</evidence>
<name>A0A8J7K7R8_9NEIS</name>
<feature type="domain" description="OB-fold nucleic acid binding" evidence="8">
    <location>
        <begin position="14"/>
        <end position="106"/>
    </location>
</feature>
<dbReference type="HAMAP" id="MF_00378">
    <property type="entry name" value="Exonuc_7_L"/>
    <property type="match status" value="1"/>
</dbReference>
<organism evidence="9 10">
    <name type="scientific">Chitinilyticum piscinae</name>
    <dbReference type="NCBI Taxonomy" id="2866724"/>
    <lineage>
        <taxon>Bacteria</taxon>
        <taxon>Pseudomonadati</taxon>
        <taxon>Pseudomonadota</taxon>
        <taxon>Betaproteobacteria</taxon>
        <taxon>Neisseriales</taxon>
        <taxon>Chitinibacteraceae</taxon>
        <taxon>Chitinilyticum</taxon>
    </lineage>
</organism>
<keyword evidence="4 5" id="KW-0269">Exonuclease</keyword>
<feature type="domain" description="Exonuclease VII large subunit C-terminal" evidence="7">
    <location>
        <begin position="129"/>
        <end position="438"/>
    </location>
</feature>
<evidence type="ECO:0000256" key="4">
    <source>
        <dbReference type="ARBA" id="ARBA00022839"/>
    </source>
</evidence>
<keyword evidence="1 5" id="KW-0963">Cytoplasm</keyword>
<dbReference type="GO" id="GO:0005737">
    <property type="term" value="C:cytoplasm"/>
    <property type="evidence" value="ECO:0007669"/>
    <property type="project" value="UniProtKB-SubCell"/>
</dbReference>
<comment type="caution">
    <text evidence="9">The sequence shown here is derived from an EMBL/GenBank/DDBJ whole genome shotgun (WGS) entry which is preliminary data.</text>
</comment>
<comment type="catalytic activity">
    <reaction evidence="5 6">
        <text>Exonucleolytic cleavage in either 5'- to 3'- or 3'- to 5'-direction to yield nucleoside 5'-phosphates.</text>
        <dbReference type="EC" id="3.1.11.6"/>
    </reaction>
</comment>
<sequence length="452" mass="49631">MFAHLSSPSQAVVSVTELNKTVRQTLEASLPILWVAGEISNFKRYDSGHCYFSLKDAGAQVRCVMFRNRAALLDFRPLDGLQVEVRAVVSLYEARGDYQLTIEAMRPAGAGALFAAFEALKKKLDAEGLFDPARKRPLPAFAQRIGIVTSASGAALRDMLTTLRRRWPGIEVILYPSAVQGVQAPAELLAAVRAASTRNEVDVLIVGRGGGSLEDLWAFNDEMLARAIAAAPMPVISAVGHETDFTIADFVADVRAPTPTAAAELASPDRSSYLRRLDSLAQQLQRSMQRQLQQRMLAVDALARRLRHPGETLRMQCMQLQSLNMRMNRAIHGNVSSQQQGLAQLERRLTRQLPDLTPVQHQLERLQGRLLQAGQRQFASQQQRLDYARIRLDTLNPRAVLARGYGYVTLADGQLASSVDQLPPRTAATLHLADGEVGITVDPAAPNQGVLF</sequence>
<dbReference type="Proteomes" id="UP000604481">
    <property type="component" value="Unassembled WGS sequence"/>
</dbReference>
<dbReference type="AlphaFoldDB" id="A0A8J7K7R8"/>
<evidence type="ECO:0000256" key="3">
    <source>
        <dbReference type="ARBA" id="ARBA00022801"/>
    </source>
</evidence>
<evidence type="ECO:0000256" key="1">
    <source>
        <dbReference type="ARBA" id="ARBA00022490"/>
    </source>
</evidence>
<comment type="subunit">
    <text evidence="5">Heterooligomer composed of large and small subunits.</text>
</comment>
<dbReference type="EMBL" id="JADFUA010000002">
    <property type="protein sequence ID" value="MBE9608503.1"/>
    <property type="molecule type" value="Genomic_DNA"/>
</dbReference>
<evidence type="ECO:0000313" key="9">
    <source>
        <dbReference type="EMBL" id="MBE9608503.1"/>
    </source>
</evidence>
<evidence type="ECO:0000313" key="10">
    <source>
        <dbReference type="Proteomes" id="UP000604481"/>
    </source>
</evidence>
<dbReference type="InterPro" id="IPR020579">
    <property type="entry name" value="Exonuc_VII_lsu_C"/>
</dbReference>
<protein>
    <recommendedName>
        <fullName evidence="5">Exodeoxyribonuclease 7 large subunit</fullName>
        <ecNumber evidence="5">3.1.11.6</ecNumber>
    </recommendedName>
    <alternativeName>
        <fullName evidence="5">Exodeoxyribonuclease VII large subunit</fullName>
        <shortName evidence="5">Exonuclease VII large subunit</shortName>
    </alternativeName>
</protein>